<keyword evidence="4" id="KW-1185">Reference proteome</keyword>
<evidence type="ECO:0000256" key="1">
    <source>
        <dbReference type="SAM" id="MobiDB-lite"/>
    </source>
</evidence>
<evidence type="ECO:0000313" key="3">
    <source>
        <dbReference type="EMBL" id="GAA0456682.1"/>
    </source>
</evidence>
<evidence type="ECO:0000256" key="2">
    <source>
        <dbReference type="SAM" id="Phobius"/>
    </source>
</evidence>
<feature type="transmembrane region" description="Helical" evidence="2">
    <location>
        <begin position="159"/>
        <end position="178"/>
    </location>
</feature>
<accession>A0ABN0ZSW8</accession>
<feature type="transmembrane region" description="Helical" evidence="2">
    <location>
        <begin position="135"/>
        <end position="152"/>
    </location>
</feature>
<dbReference type="EMBL" id="BAAABY010000014">
    <property type="protein sequence ID" value="GAA0456682.1"/>
    <property type="molecule type" value="Genomic_DNA"/>
</dbReference>
<feature type="region of interest" description="Disordered" evidence="1">
    <location>
        <begin position="1"/>
        <end position="71"/>
    </location>
</feature>
<sequence>MGPGAMDRNGARAGAPGHGPPHRRPDVPSHPGHTSPTPRPDILHRPFRAGPHIRRPLGTIPRMPPHNDLDDQGTALLLESATPRERRAILRRRRHRPSTPREARITQLVVSLLFLAGGIGALVEHVDGHTSSHTVAAYLALIALCAVSAELSRRGRTRISFWLLCTGMIALGLSTPFLL</sequence>
<comment type="caution">
    <text evidence="3">The sequence shown here is derived from an EMBL/GenBank/DDBJ whole genome shotgun (WGS) entry which is preliminary data.</text>
</comment>
<reference evidence="3 4" key="1">
    <citation type="journal article" date="2019" name="Int. J. Syst. Evol. Microbiol.">
        <title>The Global Catalogue of Microorganisms (GCM) 10K type strain sequencing project: providing services to taxonomists for standard genome sequencing and annotation.</title>
        <authorList>
            <consortium name="The Broad Institute Genomics Platform"/>
            <consortium name="The Broad Institute Genome Sequencing Center for Infectious Disease"/>
            <person name="Wu L."/>
            <person name="Ma J."/>
        </authorList>
    </citation>
    <scope>NUCLEOTIDE SEQUENCE [LARGE SCALE GENOMIC DNA]</scope>
    <source>
        <strain evidence="3 4">JCM 4805</strain>
    </source>
</reference>
<name>A0ABN0ZSW8_9ACTN</name>
<feature type="transmembrane region" description="Helical" evidence="2">
    <location>
        <begin position="103"/>
        <end position="123"/>
    </location>
</feature>
<evidence type="ECO:0008006" key="5">
    <source>
        <dbReference type="Google" id="ProtNLM"/>
    </source>
</evidence>
<keyword evidence="2" id="KW-0812">Transmembrane</keyword>
<keyword evidence="2" id="KW-0472">Membrane</keyword>
<proteinExistence type="predicted"/>
<organism evidence="3 4">
    <name type="scientific">Streptomyces olivaceiscleroticus</name>
    <dbReference type="NCBI Taxonomy" id="68245"/>
    <lineage>
        <taxon>Bacteria</taxon>
        <taxon>Bacillati</taxon>
        <taxon>Actinomycetota</taxon>
        <taxon>Actinomycetes</taxon>
        <taxon>Kitasatosporales</taxon>
        <taxon>Streptomycetaceae</taxon>
        <taxon>Streptomyces</taxon>
    </lineage>
</organism>
<evidence type="ECO:0000313" key="4">
    <source>
        <dbReference type="Proteomes" id="UP001500909"/>
    </source>
</evidence>
<keyword evidence="2" id="KW-1133">Transmembrane helix</keyword>
<feature type="compositionally biased region" description="Basic residues" evidence="1">
    <location>
        <begin position="45"/>
        <end position="55"/>
    </location>
</feature>
<gene>
    <name evidence="3" type="ORF">GCM10010361_20890</name>
</gene>
<dbReference type="Proteomes" id="UP001500909">
    <property type="component" value="Unassembled WGS sequence"/>
</dbReference>
<protein>
    <recommendedName>
        <fullName evidence="5">Integral membrane protein</fullName>
    </recommendedName>
</protein>